<reference evidence="7" key="1">
    <citation type="submission" date="2023-10" db="EMBL/GenBank/DDBJ databases">
        <authorList>
            <person name="Domelevo Entfellner J.-B."/>
        </authorList>
    </citation>
    <scope>NUCLEOTIDE SEQUENCE</scope>
</reference>
<dbReference type="Gramene" id="rna-AYBTSS11_LOCUS20417">
    <property type="protein sequence ID" value="CAJ1964627.1"/>
    <property type="gene ID" value="gene-AYBTSS11_LOCUS20417"/>
</dbReference>
<keyword evidence="8" id="KW-1185">Reference proteome</keyword>
<dbReference type="EMBL" id="OY731403">
    <property type="protein sequence ID" value="CAJ1964627.1"/>
    <property type="molecule type" value="Genomic_DNA"/>
</dbReference>
<evidence type="ECO:0000313" key="8">
    <source>
        <dbReference type="Proteomes" id="UP001189624"/>
    </source>
</evidence>
<feature type="transmembrane region" description="Helical" evidence="5">
    <location>
        <begin position="99"/>
        <end position="121"/>
    </location>
</feature>
<feature type="transmembrane region" description="Helical" evidence="5">
    <location>
        <begin position="16"/>
        <end position="37"/>
    </location>
</feature>
<name>A0AA86VL18_9FABA</name>
<dbReference type="Pfam" id="PF06813">
    <property type="entry name" value="Nodulin-like"/>
    <property type="match status" value="1"/>
</dbReference>
<gene>
    <name evidence="7" type="ORF">AYBTSS11_LOCUS20417</name>
</gene>
<evidence type="ECO:0000256" key="3">
    <source>
        <dbReference type="ARBA" id="ARBA00022989"/>
    </source>
</evidence>
<accession>A0AA86VL18</accession>
<protein>
    <recommendedName>
        <fullName evidence="6">Nodulin-like domain-containing protein</fullName>
    </recommendedName>
</protein>
<evidence type="ECO:0000256" key="2">
    <source>
        <dbReference type="ARBA" id="ARBA00022692"/>
    </source>
</evidence>
<evidence type="ECO:0000256" key="5">
    <source>
        <dbReference type="SAM" id="Phobius"/>
    </source>
</evidence>
<dbReference type="InterPro" id="IPR010658">
    <property type="entry name" value="Nodulin-like"/>
</dbReference>
<dbReference type="PANTHER" id="PTHR21576:SF44">
    <property type="entry name" value="MAJOR FACILITATOR SUPERFAMILY PROTEIN"/>
    <property type="match status" value="1"/>
</dbReference>
<dbReference type="AlphaFoldDB" id="A0AA86VL18"/>
<feature type="transmembrane region" description="Helical" evidence="5">
    <location>
        <begin position="49"/>
        <end position="69"/>
    </location>
</feature>
<evidence type="ECO:0000313" key="7">
    <source>
        <dbReference type="EMBL" id="CAJ1964627.1"/>
    </source>
</evidence>
<keyword evidence="4 5" id="KW-0472">Membrane</keyword>
<dbReference type="PANTHER" id="PTHR21576">
    <property type="entry name" value="UNCHARACTERIZED NODULIN-LIKE PROTEIN"/>
    <property type="match status" value="1"/>
</dbReference>
<dbReference type="GO" id="GO:0016020">
    <property type="term" value="C:membrane"/>
    <property type="evidence" value="ECO:0007669"/>
    <property type="project" value="UniProtKB-SubCell"/>
</dbReference>
<proteinExistence type="predicted"/>
<evidence type="ECO:0000256" key="1">
    <source>
        <dbReference type="ARBA" id="ARBA00004141"/>
    </source>
</evidence>
<evidence type="ECO:0000259" key="6">
    <source>
        <dbReference type="Pfam" id="PF06813"/>
    </source>
</evidence>
<organism evidence="7 8">
    <name type="scientific">Sphenostylis stenocarpa</name>
    <dbReference type="NCBI Taxonomy" id="92480"/>
    <lineage>
        <taxon>Eukaryota</taxon>
        <taxon>Viridiplantae</taxon>
        <taxon>Streptophyta</taxon>
        <taxon>Embryophyta</taxon>
        <taxon>Tracheophyta</taxon>
        <taxon>Spermatophyta</taxon>
        <taxon>Magnoliopsida</taxon>
        <taxon>eudicotyledons</taxon>
        <taxon>Gunneridae</taxon>
        <taxon>Pentapetalae</taxon>
        <taxon>rosids</taxon>
        <taxon>fabids</taxon>
        <taxon>Fabales</taxon>
        <taxon>Fabaceae</taxon>
        <taxon>Papilionoideae</taxon>
        <taxon>50 kb inversion clade</taxon>
        <taxon>NPAAA clade</taxon>
        <taxon>indigoferoid/millettioid clade</taxon>
        <taxon>Phaseoleae</taxon>
        <taxon>Sphenostylis</taxon>
    </lineage>
</organism>
<feature type="domain" description="Nodulin-like" evidence="6">
    <location>
        <begin position="48"/>
        <end position="122"/>
    </location>
</feature>
<sequence length="146" mass="15998">MPTQLLMMDGVGLPEAAFYICLASLVDFPTRVFNLTLNEKVKGFAGHRWVVFVCAMWDMAFAGTSYMFGSISPVIKSSMGFNQKQVALLSMAKDLGDNVGLLAGKISLFSPIWALFLVGIFQKCSRLWPCLASRHAPHSVSTFLAV</sequence>
<keyword evidence="2 5" id="KW-0812">Transmembrane</keyword>
<comment type="subcellular location">
    <subcellularLocation>
        <location evidence="1">Membrane</location>
        <topology evidence="1">Multi-pass membrane protein</topology>
    </subcellularLocation>
</comment>
<evidence type="ECO:0000256" key="4">
    <source>
        <dbReference type="ARBA" id="ARBA00023136"/>
    </source>
</evidence>
<dbReference type="Proteomes" id="UP001189624">
    <property type="component" value="Chromosome 6"/>
</dbReference>
<keyword evidence="3 5" id="KW-1133">Transmembrane helix</keyword>